<organism evidence="7 8">
    <name type="scientific">Electrophorus electricus</name>
    <name type="common">Electric eel</name>
    <name type="synonym">Gymnotus electricus</name>
    <dbReference type="NCBI Taxonomy" id="8005"/>
    <lineage>
        <taxon>Eukaryota</taxon>
        <taxon>Metazoa</taxon>
        <taxon>Chordata</taxon>
        <taxon>Craniata</taxon>
        <taxon>Vertebrata</taxon>
        <taxon>Euteleostomi</taxon>
        <taxon>Actinopterygii</taxon>
        <taxon>Neopterygii</taxon>
        <taxon>Teleostei</taxon>
        <taxon>Ostariophysi</taxon>
        <taxon>Gymnotiformes</taxon>
        <taxon>Gymnotoidei</taxon>
        <taxon>Gymnotidae</taxon>
        <taxon>Electrophorus</taxon>
    </lineage>
</organism>
<evidence type="ECO:0000259" key="6">
    <source>
        <dbReference type="PROSITE" id="PS50105"/>
    </source>
</evidence>
<gene>
    <name evidence="7" type="primary">samsn1b</name>
</gene>
<dbReference type="AlphaFoldDB" id="A0A4W4F4Z7"/>
<dbReference type="InterPro" id="IPR001660">
    <property type="entry name" value="SAM"/>
</dbReference>
<feature type="compositionally biased region" description="Basic and acidic residues" evidence="4">
    <location>
        <begin position="89"/>
        <end position="99"/>
    </location>
</feature>
<reference evidence="7" key="4">
    <citation type="submission" date="2025-08" db="UniProtKB">
        <authorList>
            <consortium name="Ensembl"/>
        </authorList>
    </citation>
    <scope>IDENTIFICATION</scope>
</reference>
<dbReference type="SUPFAM" id="SSF50044">
    <property type="entry name" value="SH3-domain"/>
    <property type="match status" value="1"/>
</dbReference>
<keyword evidence="8" id="KW-1185">Reference proteome</keyword>
<evidence type="ECO:0000259" key="5">
    <source>
        <dbReference type="PROSITE" id="PS50002"/>
    </source>
</evidence>
<feature type="region of interest" description="Disordered" evidence="4">
    <location>
        <begin position="87"/>
        <end position="137"/>
    </location>
</feature>
<dbReference type="Ensembl" id="ENSEEET00000019449.2">
    <property type="protein sequence ID" value="ENSEEEP00000019238.2"/>
    <property type="gene ID" value="ENSEEEG00000009430.2"/>
</dbReference>
<dbReference type="OMA" id="CYITSEP"/>
<feature type="domain" description="SAM" evidence="6">
    <location>
        <begin position="232"/>
        <end position="296"/>
    </location>
</feature>
<protein>
    <recommendedName>
        <fullName evidence="9">SAM domain, SH3 domain and nuclear localisation signals 1b</fullName>
    </recommendedName>
</protein>
<evidence type="ECO:0000313" key="7">
    <source>
        <dbReference type="Ensembl" id="ENSEEEP00000019238.2"/>
    </source>
</evidence>
<keyword evidence="1 3" id="KW-0728">SH3 domain</keyword>
<accession>A0A4W4F4Z7</accession>
<dbReference type="PROSITE" id="PS50002">
    <property type="entry name" value="SH3"/>
    <property type="match status" value="1"/>
</dbReference>
<feature type="compositionally biased region" description="Basic and acidic residues" evidence="4">
    <location>
        <begin position="296"/>
        <end position="305"/>
    </location>
</feature>
<dbReference type="PANTHER" id="PTHR12301">
    <property type="entry name" value="SAM-DOMAIN, SH3 AND NUCLEAR LOCALIZATION SIGNALS PROTEIN RELATED"/>
    <property type="match status" value="1"/>
</dbReference>
<dbReference type="KEGG" id="eee:113584457"/>
<dbReference type="GeneID" id="113584457"/>
<dbReference type="InterPro" id="IPR013761">
    <property type="entry name" value="SAM/pointed_sf"/>
</dbReference>
<reference evidence="7" key="5">
    <citation type="submission" date="2025-09" db="UniProtKB">
        <authorList>
            <consortium name="Ensembl"/>
        </authorList>
    </citation>
    <scope>IDENTIFICATION</scope>
</reference>
<evidence type="ECO:0000313" key="8">
    <source>
        <dbReference type="Proteomes" id="UP000314983"/>
    </source>
</evidence>
<proteinExistence type="predicted"/>
<dbReference type="InterPro" id="IPR021090">
    <property type="entry name" value="SPIDER"/>
</dbReference>
<keyword evidence="2" id="KW-0597">Phosphoprotein</keyword>
<feature type="region of interest" description="Disordered" evidence="4">
    <location>
        <begin position="1"/>
        <end position="64"/>
    </location>
</feature>
<evidence type="ECO:0000256" key="1">
    <source>
        <dbReference type="ARBA" id="ARBA00022443"/>
    </source>
</evidence>
<dbReference type="SUPFAM" id="SSF47769">
    <property type="entry name" value="SAM/Pointed domain"/>
    <property type="match status" value="1"/>
</dbReference>
<dbReference type="SMART" id="SM00454">
    <property type="entry name" value="SAM"/>
    <property type="match status" value="1"/>
</dbReference>
<dbReference type="GeneTree" id="ENSGT00940000157806"/>
<dbReference type="CTD" id="450018"/>
<feature type="domain" description="SH3" evidence="5">
    <location>
        <begin position="154"/>
        <end position="215"/>
    </location>
</feature>
<reference evidence="7" key="3">
    <citation type="submission" date="2020-05" db="EMBL/GenBank/DDBJ databases">
        <title>Electrophorus electricus (electric eel) genome, fEleEle1, primary haplotype.</title>
        <authorList>
            <person name="Myers G."/>
            <person name="Meyer A."/>
            <person name="Fedrigo O."/>
            <person name="Formenti G."/>
            <person name="Rhie A."/>
            <person name="Tracey A."/>
            <person name="Sims Y."/>
            <person name="Jarvis E.D."/>
        </authorList>
    </citation>
    <scope>NUCLEOTIDE SEQUENCE [LARGE SCALE GENOMIC DNA]</scope>
</reference>
<feature type="compositionally biased region" description="Polar residues" evidence="4">
    <location>
        <begin position="1"/>
        <end position="10"/>
    </location>
</feature>
<evidence type="ECO:0000256" key="3">
    <source>
        <dbReference type="PROSITE-ProRule" id="PRU00192"/>
    </source>
</evidence>
<dbReference type="RefSeq" id="XP_026877179.2">
    <property type="nucleotide sequence ID" value="XM_027021378.2"/>
</dbReference>
<dbReference type="Gene3D" id="1.10.150.50">
    <property type="entry name" value="Transcription Factor, Ets-1"/>
    <property type="match status" value="1"/>
</dbReference>
<dbReference type="InterPro" id="IPR036028">
    <property type="entry name" value="SH3-like_dom_sf"/>
</dbReference>
<dbReference type="PROSITE" id="PS50105">
    <property type="entry name" value="SAM_DOMAIN"/>
    <property type="match status" value="1"/>
</dbReference>
<evidence type="ECO:0000256" key="4">
    <source>
        <dbReference type="SAM" id="MobiDB-lite"/>
    </source>
</evidence>
<dbReference type="PANTHER" id="PTHR12301:SF4">
    <property type="entry name" value="SAM DOMAIN-CONTAINING PROTEIN SAMSN-1"/>
    <property type="match status" value="1"/>
</dbReference>
<dbReference type="Pfam" id="PF12485">
    <property type="entry name" value="SPIDER"/>
    <property type="match status" value="1"/>
</dbReference>
<dbReference type="InterPro" id="IPR001452">
    <property type="entry name" value="SH3_domain"/>
</dbReference>
<name>A0A4W4F4Z7_ELEEL</name>
<dbReference type="CDD" id="cd11822">
    <property type="entry name" value="SH3_SASH_like"/>
    <property type="match status" value="1"/>
</dbReference>
<evidence type="ECO:0008006" key="9">
    <source>
        <dbReference type="Google" id="ProtNLM"/>
    </source>
</evidence>
<dbReference type="Proteomes" id="UP000314983">
    <property type="component" value="Chromosome 17"/>
</dbReference>
<sequence>MLQRKASNVSDKPKNKPKRSTSFGRFDCSRHQSQQTKAEEQESSGGTKGELPEGEPHKGGIGKKMKAISMTMCKKMGKKYVNALSEEMGGDKGRDHKEEGDTDPSDALAKGCPKSRNFMESPHGEQSSSGGVISGSVASGHDLRLEEEQAFTGQFCGRAKAHTDFLPSPYDTEYLKLKAGDVIDIISKPPMGIWTGMLNGKVGNFKFIYVDVLVEEPAAVHRSHDHSRSRRPRPKTLHELLERLNLEELESALLLNGYQTVEDLKDLMEQHLIELNVTDPEQRLRLLAVTQSLQDSEYHNQKDDSDAQGSASEGANAKPNDCPRDSGCYVASDCSDNSREDADQCCGN</sequence>
<feature type="compositionally biased region" description="Low complexity" evidence="4">
    <location>
        <begin position="127"/>
        <end position="137"/>
    </location>
</feature>
<reference evidence="8" key="1">
    <citation type="journal article" date="2014" name="Science">
        <title>Nonhuman genetics. Genomic basis for the convergent evolution of electric organs.</title>
        <authorList>
            <person name="Gallant J.R."/>
            <person name="Traeger L.L."/>
            <person name="Volkening J.D."/>
            <person name="Moffett H."/>
            <person name="Chen P.H."/>
            <person name="Novina C.D."/>
            <person name="Phillips G.N.Jr."/>
            <person name="Anand R."/>
            <person name="Wells G.B."/>
            <person name="Pinch M."/>
            <person name="Guth R."/>
            <person name="Unguez G.A."/>
            <person name="Albert J.S."/>
            <person name="Zakon H.H."/>
            <person name="Samanta M.P."/>
            <person name="Sussman M.R."/>
        </authorList>
    </citation>
    <scope>NUCLEOTIDE SEQUENCE [LARGE SCALE GENOMIC DNA]</scope>
</reference>
<reference evidence="8" key="2">
    <citation type="journal article" date="2017" name="Sci. Adv.">
        <title>A tail of two voltages: Proteomic comparison of the three electric organs of the electric eel.</title>
        <authorList>
            <person name="Traeger L.L."/>
            <person name="Sabat G."/>
            <person name="Barrett-Wilt G.A."/>
            <person name="Wells G.B."/>
            <person name="Sussman M.R."/>
        </authorList>
    </citation>
    <scope>NUCLEOTIDE SEQUENCE [LARGE SCALE GENOMIC DNA]</scope>
</reference>
<dbReference type="STRING" id="8005.ENSEEEP00000019238"/>
<feature type="region of interest" description="Disordered" evidence="4">
    <location>
        <begin position="295"/>
        <end position="325"/>
    </location>
</feature>
<dbReference type="Pfam" id="PF07647">
    <property type="entry name" value="SAM_2"/>
    <property type="match status" value="1"/>
</dbReference>
<dbReference type="Gene3D" id="2.30.30.40">
    <property type="entry name" value="SH3 Domains"/>
    <property type="match status" value="1"/>
</dbReference>
<dbReference type="RefSeq" id="XP_035391874.1">
    <property type="nucleotide sequence ID" value="XM_035535981.1"/>
</dbReference>
<dbReference type="Pfam" id="PF07653">
    <property type="entry name" value="SH3_2"/>
    <property type="match status" value="1"/>
</dbReference>
<dbReference type="InterPro" id="IPR051725">
    <property type="entry name" value="SAM-SH3_domain_protein"/>
</dbReference>
<evidence type="ECO:0000256" key="2">
    <source>
        <dbReference type="ARBA" id="ARBA00022553"/>
    </source>
</evidence>